<evidence type="ECO:0000256" key="1">
    <source>
        <dbReference type="SAM" id="MobiDB-lite"/>
    </source>
</evidence>
<comment type="caution">
    <text evidence="2">The sequence shown here is derived from an EMBL/GenBank/DDBJ whole genome shotgun (WGS) entry which is preliminary data.</text>
</comment>
<accession>A0ABQ4CIN8</accession>
<gene>
    <name evidence="2" type="ORF">Asi02nite_06780</name>
</gene>
<evidence type="ECO:0000313" key="3">
    <source>
        <dbReference type="Proteomes" id="UP000604117"/>
    </source>
</evidence>
<keyword evidence="3" id="KW-1185">Reference proteome</keyword>
<evidence type="ECO:0000313" key="2">
    <source>
        <dbReference type="EMBL" id="GIF71160.1"/>
    </source>
</evidence>
<dbReference type="EMBL" id="BONE01000003">
    <property type="protein sequence ID" value="GIF71160.1"/>
    <property type="molecule type" value="Genomic_DNA"/>
</dbReference>
<reference evidence="2 3" key="1">
    <citation type="submission" date="2021-01" db="EMBL/GenBank/DDBJ databases">
        <title>Whole genome shotgun sequence of Asanoa siamensis NBRC 107932.</title>
        <authorList>
            <person name="Komaki H."/>
            <person name="Tamura T."/>
        </authorList>
    </citation>
    <scope>NUCLEOTIDE SEQUENCE [LARGE SCALE GENOMIC DNA]</scope>
    <source>
        <strain evidence="2 3">NBRC 107932</strain>
    </source>
</reference>
<feature type="region of interest" description="Disordered" evidence="1">
    <location>
        <begin position="80"/>
        <end position="153"/>
    </location>
</feature>
<dbReference type="Gene3D" id="1.10.287.3980">
    <property type="match status" value="1"/>
</dbReference>
<feature type="compositionally biased region" description="Basic residues" evidence="1">
    <location>
        <begin position="115"/>
        <end position="132"/>
    </location>
</feature>
<name>A0ABQ4CIN8_9ACTN</name>
<sequence length="153" mass="16474">MAVRARGPFASAPHIHARAAALVSADNSPRHPTVRAGLEHCRPKPGGLPRPFHDEGGEPKYGTGRLRLPLKRFDCARPSDRLRHSNRCGSHPGVADSKPACSSSSPQSRSDSPGIRRHAKTHNFRVRMRTRAGRAILSPPEHASAPVAPQSLG</sequence>
<feature type="region of interest" description="Disordered" evidence="1">
    <location>
        <begin position="41"/>
        <end position="65"/>
    </location>
</feature>
<dbReference type="Proteomes" id="UP000604117">
    <property type="component" value="Unassembled WGS sequence"/>
</dbReference>
<protein>
    <submittedName>
        <fullName evidence="2">Uncharacterized protein</fullName>
    </submittedName>
</protein>
<organism evidence="2 3">
    <name type="scientific">Asanoa siamensis</name>
    <dbReference type="NCBI Taxonomy" id="926357"/>
    <lineage>
        <taxon>Bacteria</taxon>
        <taxon>Bacillati</taxon>
        <taxon>Actinomycetota</taxon>
        <taxon>Actinomycetes</taxon>
        <taxon>Micromonosporales</taxon>
        <taxon>Micromonosporaceae</taxon>
        <taxon>Asanoa</taxon>
    </lineage>
</organism>
<proteinExistence type="predicted"/>
<feature type="compositionally biased region" description="Low complexity" evidence="1">
    <location>
        <begin position="97"/>
        <end position="113"/>
    </location>
</feature>